<dbReference type="GO" id="GO:0033116">
    <property type="term" value="C:endoplasmic reticulum-Golgi intermediate compartment membrane"/>
    <property type="evidence" value="ECO:0007669"/>
    <property type="project" value="UniProtKB-SubCell"/>
</dbReference>
<feature type="domain" description="Endoplasmic reticulum vesicle transporter C-terminal" evidence="7">
    <location>
        <begin position="152"/>
        <end position="383"/>
    </location>
</feature>
<dbReference type="GO" id="GO:0006890">
    <property type="term" value="P:retrograde vesicle-mediated transport, Golgi to endoplasmic reticulum"/>
    <property type="evidence" value="ECO:0007669"/>
    <property type="project" value="EnsemblFungi"/>
</dbReference>
<sequence>MLRSRFRTLDLFPKTTEDVRIRTNTGGILSLASSAIIVILSFSSFINYRRVIVHPEIFVDQSRSDKIDINLDVTLPKAPCARMVLHFHPLVKRLTLIVLSLDVMDVSGDQQQDVSHRLHKTRLDDKGRAIKAGLINELGNTETSDSDYCGPCYGGFTPESGCCNSCEDVRTGYRRKGWAIEDVDAIEQCVREHYKDKMLEEAKEGCRISGVITVNKVQGNFHIAPGHIELTDTIHIHDVQSFFMDSSQHDFSHTINHLSFGLQPPEAQKNPLDGKAVKSNNPAYTFIYFIKSVSTRYEYLSSPALETNQFSVTSHSRPLVGGKDEEDPSHIHARGGIPGLFFQYEISPIRVINKEVRNGTFGGFLGEVVAIIGGVITIATMLDRWLYGQSRRAEVKKSVGKES</sequence>
<dbReference type="Proteomes" id="UP000186594">
    <property type="component" value="Unassembled WGS sequence"/>
</dbReference>
<keyword evidence="3 6" id="KW-0812">Transmembrane</keyword>
<keyword evidence="6" id="KW-0256">Endoplasmic reticulum</keyword>
<evidence type="ECO:0000259" key="8">
    <source>
        <dbReference type="Pfam" id="PF13850"/>
    </source>
</evidence>
<dbReference type="GO" id="GO:0005789">
    <property type="term" value="C:endoplasmic reticulum membrane"/>
    <property type="evidence" value="ECO:0007669"/>
    <property type="project" value="UniProtKB-SubCell"/>
</dbReference>
<evidence type="ECO:0000259" key="7">
    <source>
        <dbReference type="Pfam" id="PF07970"/>
    </source>
</evidence>
<keyword evidence="4 6" id="KW-1133">Transmembrane helix</keyword>
<organism evidence="9 10">
    <name type="scientific">Neolecta irregularis (strain DAH-3)</name>
    <dbReference type="NCBI Taxonomy" id="1198029"/>
    <lineage>
        <taxon>Eukaryota</taxon>
        <taxon>Fungi</taxon>
        <taxon>Dikarya</taxon>
        <taxon>Ascomycota</taxon>
        <taxon>Taphrinomycotina</taxon>
        <taxon>Neolectales</taxon>
        <taxon>Neolectaceae</taxon>
        <taxon>Neolecta</taxon>
    </lineage>
</organism>
<comment type="function">
    <text evidence="6">Plays a role in transport between endoplasmic reticulum and Golgi.</text>
</comment>
<dbReference type="AlphaFoldDB" id="A0A1U7LMH2"/>
<dbReference type="InterPro" id="IPR039542">
    <property type="entry name" value="Erv_N"/>
</dbReference>
<dbReference type="GO" id="GO:0030134">
    <property type="term" value="C:COPII-coated ER to Golgi transport vesicle"/>
    <property type="evidence" value="ECO:0007669"/>
    <property type="project" value="EnsemblFungi"/>
</dbReference>
<dbReference type="Pfam" id="PF13850">
    <property type="entry name" value="ERGIC_N"/>
    <property type="match status" value="1"/>
</dbReference>
<evidence type="ECO:0000313" key="10">
    <source>
        <dbReference type="Proteomes" id="UP000186594"/>
    </source>
</evidence>
<feature type="transmembrane region" description="Helical" evidence="6">
    <location>
        <begin position="361"/>
        <end position="382"/>
    </location>
</feature>
<keyword evidence="6" id="KW-0813">Transport</keyword>
<dbReference type="OrthoDB" id="270930at2759"/>
<dbReference type="EMBL" id="LXFE01001306">
    <property type="protein sequence ID" value="OLL23742.1"/>
    <property type="molecule type" value="Genomic_DNA"/>
</dbReference>
<dbReference type="OMA" id="QRHEGCR"/>
<dbReference type="GO" id="GO:0006888">
    <property type="term" value="P:endoplasmic reticulum to Golgi vesicle-mediated transport"/>
    <property type="evidence" value="ECO:0007669"/>
    <property type="project" value="UniProtKB-UniRule"/>
</dbReference>
<proteinExistence type="inferred from homology"/>
<accession>A0A1U7LMH2</accession>
<dbReference type="InterPro" id="IPR045888">
    <property type="entry name" value="Erv"/>
</dbReference>
<dbReference type="Pfam" id="PF07970">
    <property type="entry name" value="COPIIcoated_ERV"/>
    <property type="match status" value="1"/>
</dbReference>
<dbReference type="InterPro" id="IPR012936">
    <property type="entry name" value="Erv_C"/>
</dbReference>
<dbReference type="PANTHER" id="PTHR10984">
    <property type="entry name" value="ENDOPLASMIC RETICULUM-GOLGI INTERMEDIATE COMPARTMENT PROTEIN"/>
    <property type="match status" value="1"/>
</dbReference>
<dbReference type="GO" id="GO:0000139">
    <property type="term" value="C:Golgi membrane"/>
    <property type="evidence" value="ECO:0007669"/>
    <property type="project" value="UniProtKB-SubCell"/>
</dbReference>
<evidence type="ECO:0000256" key="5">
    <source>
        <dbReference type="ARBA" id="ARBA00023136"/>
    </source>
</evidence>
<gene>
    <name evidence="9" type="ORF">NEOLI_004249</name>
</gene>
<protein>
    <recommendedName>
        <fullName evidence="6">Endoplasmic reticulum-Golgi intermediate compartment protein</fullName>
    </recommendedName>
</protein>
<dbReference type="STRING" id="1198029.A0A1U7LMH2"/>
<keyword evidence="6" id="KW-0333">Golgi apparatus</keyword>
<dbReference type="GO" id="GO:0061852">
    <property type="term" value="C:retrograde transporter complex, Golgi to ER"/>
    <property type="evidence" value="ECO:0007669"/>
    <property type="project" value="EnsemblFungi"/>
</dbReference>
<evidence type="ECO:0000256" key="2">
    <source>
        <dbReference type="ARBA" id="ARBA00005648"/>
    </source>
</evidence>
<keyword evidence="5 6" id="KW-0472">Membrane</keyword>
<reference evidence="9 10" key="1">
    <citation type="submission" date="2016-04" db="EMBL/GenBank/DDBJ databases">
        <title>Evolutionary innovation and constraint leading to complex multicellularity in the Ascomycota.</title>
        <authorList>
            <person name="Cisse O."/>
            <person name="Nguyen A."/>
            <person name="Hewitt D.A."/>
            <person name="Jedd G."/>
            <person name="Stajich J.E."/>
        </authorList>
    </citation>
    <scope>NUCLEOTIDE SEQUENCE [LARGE SCALE GENOMIC DNA]</scope>
    <source>
        <strain evidence="9 10">DAH-3</strain>
    </source>
</reference>
<dbReference type="PANTHER" id="PTHR10984:SF25">
    <property type="entry name" value="ENDOPLASMIC RETICULUM-GOLGI INTERMEDIATE COMPARTMENT PROTEIN 3"/>
    <property type="match status" value="1"/>
</dbReference>
<comment type="similarity">
    <text evidence="2 6">Belongs to the ERGIC family.</text>
</comment>
<evidence type="ECO:0000256" key="1">
    <source>
        <dbReference type="ARBA" id="ARBA00004141"/>
    </source>
</evidence>
<keyword evidence="6" id="KW-0931">ER-Golgi transport</keyword>
<name>A0A1U7LMH2_NEOID</name>
<evidence type="ECO:0000313" key="9">
    <source>
        <dbReference type="EMBL" id="OLL23742.1"/>
    </source>
</evidence>
<evidence type="ECO:0000256" key="4">
    <source>
        <dbReference type="ARBA" id="ARBA00022989"/>
    </source>
</evidence>
<comment type="caution">
    <text evidence="9">The sequence shown here is derived from an EMBL/GenBank/DDBJ whole genome shotgun (WGS) entry which is preliminary data.</text>
</comment>
<feature type="domain" description="Endoplasmic reticulum vesicle transporter N-terminal" evidence="8">
    <location>
        <begin position="6"/>
        <end position="83"/>
    </location>
</feature>
<feature type="transmembrane region" description="Helical" evidence="6">
    <location>
        <begin position="21"/>
        <end position="46"/>
    </location>
</feature>
<comment type="subcellular location">
    <subcellularLocation>
        <location evidence="6">Endoplasmic reticulum membrane</location>
        <topology evidence="6">Multi-pass membrane protein</topology>
    </subcellularLocation>
    <subcellularLocation>
        <location evidence="6">Endoplasmic reticulum-Golgi intermediate compartment membrane</location>
        <topology evidence="6">Multi-pass membrane protein</topology>
    </subcellularLocation>
    <subcellularLocation>
        <location evidence="6">Golgi apparatus membrane</location>
        <topology evidence="6">Multi-pass membrane protein</topology>
    </subcellularLocation>
    <subcellularLocation>
        <location evidence="1">Membrane</location>
        <topology evidence="1">Multi-pass membrane protein</topology>
    </subcellularLocation>
</comment>
<keyword evidence="10" id="KW-1185">Reference proteome</keyword>
<evidence type="ECO:0000256" key="6">
    <source>
        <dbReference type="RuleBase" id="RU369013"/>
    </source>
</evidence>
<evidence type="ECO:0000256" key="3">
    <source>
        <dbReference type="ARBA" id="ARBA00022692"/>
    </source>
</evidence>